<dbReference type="EMBL" id="CM031836">
    <property type="protein sequence ID" value="KAG6684932.1"/>
    <property type="molecule type" value="Genomic_DNA"/>
</dbReference>
<evidence type="ECO:0000259" key="6">
    <source>
        <dbReference type="PROSITE" id="PS50811"/>
    </source>
</evidence>
<dbReference type="GO" id="GO:0005634">
    <property type="term" value="C:nucleus"/>
    <property type="evidence" value="ECO:0007669"/>
    <property type="project" value="UniProtKB-SubCell"/>
</dbReference>
<comment type="caution">
    <text evidence="7">The sequence shown here is derived from an EMBL/GenBank/DDBJ whole genome shotgun (WGS) entry which is preliminary data.</text>
</comment>
<keyword evidence="2" id="KW-0805">Transcription regulation</keyword>
<proteinExistence type="predicted"/>
<keyword evidence="5" id="KW-0539">Nucleus</keyword>
<gene>
    <name evidence="7" type="ORF">I3842_12G087800</name>
</gene>
<evidence type="ECO:0000313" key="8">
    <source>
        <dbReference type="Proteomes" id="UP000811246"/>
    </source>
</evidence>
<keyword evidence="4" id="KW-0804">Transcription</keyword>
<dbReference type="Proteomes" id="UP000811246">
    <property type="component" value="Chromosome 12"/>
</dbReference>
<feature type="domain" description="WRKY" evidence="6">
    <location>
        <begin position="104"/>
        <end position="169"/>
    </location>
</feature>
<dbReference type="InterPro" id="IPR044810">
    <property type="entry name" value="WRKY_plant"/>
</dbReference>
<name>A0A922DIF9_CARIL</name>
<evidence type="ECO:0000313" key="7">
    <source>
        <dbReference type="EMBL" id="KAG6684932.1"/>
    </source>
</evidence>
<dbReference type="GO" id="GO:0003700">
    <property type="term" value="F:DNA-binding transcription factor activity"/>
    <property type="evidence" value="ECO:0007669"/>
    <property type="project" value="InterPro"/>
</dbReference>
<dbReference type="PROSITE" id="PS50811">
    <property type="entry name" value="WRKY"/>
    <property type="match status" value="1"/>
</dbReference>
<dbReference type="InterPro" id="IPR003657">
    <property type="entry name" value="WRKY_dom"/>
</dbReference>
<dbReference type="GO" id="GO:0043565">
    <property type="term" value="F:sequence-specific DNA binding"/>
    <property type="evidence" value="ECO:0007669"/>
    <property type="project" value="InterPro"/>
</dbReference>
<dbReference type="SMART" id="SM00774">
    <property type="entry name" value="WRKY"/>
    <property type="match status" value="1"/>
</dbReference>
<dbReference type="FunFam" id="2.20.25.80:FF:000003">
    <property type="entry name" value="WRKY transcription factor 57"/>
    <property type="match status" value="1"/>
</dbReference>
<keyword evidence="3" id="KW-0238">DNA-binding</keyword>
<dbReference type="PANTHER" id="PTHR31221:SF230">
    <property type="entry name" value="WRKY DOMAIN-CONTAINING PROTEIN"/>
    <property type="match status" value="1"/>
</dbReference>
<organism evidence="7 8">
    <name type="scientific">Carya illinoinensis</name>
    <name type="common">Pecan</name>
    <dbReference type="NCBI Taxonomy" id="32201"/>
    <lineage>
        <taxon>Eukaryota</taxon>
        <taxon>Viridiplantae</taxon>
        <taxon>Streptophyta</taxon>
        <taxon>Embryophyta</taxon>
        <taxon>Tracheophyta</taxon>
        <taxon>Spermatophyta</taxon>
        <taxon>Magnoliopsida</taxon>
        <taxon>eudicotyledons</taxon>
        <taxon>Gunneridae</taxon>
        <taxon>Pentapetalae</taxon>
        <taxon>rosids</taxon>
        <taxon>fabids</taxon>
        <taxon>Fagales</taxon>
        <taxon>Juglandaceae</taxon>
        <taxon>Carya</taxon>
    </lineage>
</organism>
<sequence length="188" mass="21492">MDELPPPLMTQNINIPISYSLPSPPHLMQEPRLMQTETASDIDWVSLLSASPNFKFDNQNPSSTSKPLTAENVVGRENGSTKHKGRVSRTKKTIPQRIAFHTKSPDDILDDGFKWRKYGQKAVKNSIHPRSYYRCTHHTCNVKKQIQRHSKDASIVVTTYEGIHNHPCEQLMESLSPLLRQLQFLSNF</sequence>
<dbReference type="PANTHER" id="PTHR31221">
    <property type="entry name" value="WRKY TRANSCRIPTION FACTOR PROTEIN 1-RELATED"/>
    <property type="match status" value="1"/>
</dbReference>
<protein>
    <recommendedName>
        <fullName evidence="6">WRKY domain-containing protein</fullName>
    </recommendedName>
</protein>
<evidence type="ECO:0000256" key="3">
    <source>
        <dbReference type="ARBA" id="ARBA00023125"/>
    </source>
</evidence>
<evidence type="ECO:0000256" key="1">
    <source>
        <dbReference type="ARBA" id="ARBA00004123"/>
    </source>
</evidence>
<reference evidence="7" key="1">
    <citation type="submission" date="2021-01" db="EMBL/GenBank/DDBJ databases">
        <authorList>
            <person name="Lovell J.T."/>
            <person name="Bentley N."/>
            <person name="Bhattarai G."/>
            <person name="Jenkins J.W."/>
            <person name="Sreedasyam A."/>
            <person name="Alarcon Y."/>
            <person name="Bock C."/>
            <person name="Boston L."/>
            <person name="Carlson J."/>
            <person name="Cervantes K."/>
            <person name="Clermont K."/>
            <person name="Krom N."/>
            <person name="Kubenka K."/>
            <person name="Mamidi S."/>
            <person name="Mattison C."/>
            <person name="Monteros M."/>
            <person name="Pisani C."/>
            <person name="Plott C."/>
            <person name="Rajasekar S."/>
            <person name="Rhein H.S."/>
            <person name="Rohla C."/>
            <person name="Song M."/>
            <person name="Hilaire R.S."/>
            <person name="Shu S."/>
            <person name="Wells L."/>
            <person name="Wang X."/>
            <person name="Webber J."/>
            <person name="Heerema R.J."/>
            <person name="Klein P."/>
            <person name="Conner P."/>
            <person name="Grauke L."/>
            <person name="Grimwood J."/>
            <person name="Schmutz J."/>
            <person name="Randall J.J."/>
        </authorList>
    </citation>
    <scope>NUCLEOTIDE SEQUENCE</scope>
    <source>
        <tissue evidence="7">Leaf</tissue>
    </source>
</reference>
<comment type="subcellular location">
    <subcellularLocation>
        <location evidence="1">Nucleus</location>
    </subcellularLocation>
</comment>
<dbReference type="Pfam" id="PF03106">
    <property type="entry name" value="WRKY"/>
    <property type="match status" value="1"/>
</dbReference>
<accession>A0A922DIF9</accession>
<dbReference type="AlphaFoldDB" id="A0A922DIF9"/>
<evidence type="ECO:0000256" key="5">
    <source>
        <dbReference type="ARBA" id="ARBA00023242"/>
    </source>
</evidence>
<evidence type="ECO:0000256" key="2">
    <source>
        <dbReference type="ARBA" id="ARBA00023015"/>
    </source>
</evidence>
<evidence type="ECO:0000256" key="4">
    <source>
        <dbReference type="ARBA" id="ARBA00023163"/>
    </source>
</evidence>